<comment type="caution">
    <text evidence="1">The sequence shown here is derived from an EMBL/GenBank/DDBJ whole genome shotgun (WGS) entry which is preliminary data.</text>
</comment>
<reference evidence="1" key="1">
    <citation type="submission" date="2021-02" db="EMBL/GenBank/DDBJ databases">
        <authorList>
            <person name="Nowell W R."/>
        </authorList>
    </citation>
    <scope>NUCLEOTIDE SEQUENCE</scope>
</reference>
<evidence type="ECO:0000313" key="1">
    <source>
        <dbReference type="EMBL" id="CAF0860673.1"/>
    </source>
</evidence>
<dbReference type="EMBL" id="CAJOAZ010006516">
    <property type="protein sequence ID" value="CAF4136919.1"/>
    <property type="molecule type" value="Genomic_DNA"/>
</dbReference>
<evidence type="ECO:0000313" key="3">
    <source>
        <dbReference type="EMBL" id="CAF4083796.1"/>
    </source>
</evidence>
<gene>
    <name evidence="1" type="ORF">IZO911_LOCUS10110</name>
    <name evidence="2" type="ORF">JYZ213_LOCUS19235</name>
    <name evidence="3" type="ORF">KXQ929_LOCUS33519</name>
    <name evidence="4" type="ORF">OXD698_LOCUS37327</name>
</gene>
<dbReference type="EMBL" id="CAJNOE010000072">
    <property type="protein sequence ID" value="CAF0860673.1"/>
    <property type="molecule type" value="Genomic_DNA"/>
</dbReference>
<accession>A0A813WU72</accession>
<dbReference type="Proteomes" id="UP000663860">
    <property type="component" value="Unassembled WGS sequence"/>
</dbReference>
<protein>
    <submittedName>
        <fullName evidence="1">Uncharacterized protein</fullName>
    </submittedName>
</protein>
<dbReference type="Proteomes" id="UP000663845">
    <property type="component" value="Unassembled WGS sequence"/>
</dbReference>
<proteinExistence type="predicted"/>
<dbReference type="Proteomes" id="UP000663844">
    <property type="component" value="Unassembled WGS sequence"/>
</dbReference>
<organism evidence="1 5">
    <name type="scientific">Adineta steineri</name>
    <dbReference type="NCBI Taxonomy" id="433720"/>
    <lineage>
        <taxon>Eukaryota</taxon>
        <taxon>Metazoa</taxon>
        <taxon>Spiralia</taxon>
        <taxon>Gnathifera</taxon>
        <taxon>Rotifera</taxon>
        <taxon>Eurotatoria</taxon>
        <taxon>Bdelloidea</taxon>
        <taxon>Adinetida</taxon>
        <taxon>Adinetidae</taxon>
        <taxon>Adineta</taxon>
    </lineage>
</organism>
<evidence type="ECO:0000313" key="4">
    <source>
        <dbReference type="EMBL" id="CAF4136919.1"/>
    </source>
</evidence>
<evidence type="ECO:0000313" key="5">
    <source>
        <dbReference type="Proteomes" id="UP000663860"/>
    </source>
</evidence>
<evidence type="ECO:0000313" key="2">
    <source>
        <dbReference type="EMBL" id="CAF1061304.1"/>
    </source>
</evidence>
<dbReference type="AlphaFoldDB" id="A0A813WU72"/>
<sequence length="95" mass="11038">MSIIQNWTDHNARLFKLNPRDELCRKIYSSSPFSRSCNTKYQFGCYKAGVSNPFDIISDPPCINYTQIGNDKEDCYLAYDTMLGFNFRCPNDIMD</sequence>
<dbReference type="Proteomes" id="UP000663868">
    <property type="component" value="Unassembled WGS sequence"/>
</dbReference>
<name>A0A813WU72_9BILA</name>
<dbReference type="EMBL" id="CAJOBB010004317">
    <property type="protein sequence ID" value="CAF4083796.1"/>
    <property type="molecule type" value="Genomic_DNA"/>
</dbReference>
<dbReference type="EMBL" id="CAJNOG010000193">
    <property type="protein sequence ID" value="CAF1061304.1"/>
    <property type="molecule type" value="Genomic_DNA"/>
</dbReference>